<feature type="DNA-binding region" description="H-T-H motif" evidence="4">
    <location>
        <begin position="25"/>
        <end position="45"/>
    </location>
</feature>
<evidence type="ECO:0000259" key="5">
    <source>
        <dbReference type="PROSITE" id="PS50960"/>
    </source>
</evidence>
<dbReference type="Pfam" id="PF04218">
    <property type="entry name" value="CENP-B_N"/>
    <property type="match status" value="1"/>
</dbReference>
<dbReference type="PROSITE" id="PS50960">
    <property type="entry name" value="HTH_PSQ"/>
    <property type="match status" value="1"/>
</dbReference>
<evidence type="ECO:0000313" key="8">
    <source>
        <dbReference type="Proteomes" id="UP001458880"/>
    </source>
</evidence>
<dbReference type="InterPro" id="IPR006600">
    <property type="entry name" value="HTH_CenpB_DNA-bd_dom"/>
</dbReference>
<dbReference type="GO" id="GO:0005634">
    <property type="term" value="C:nucleus"/>
    <property type="evidence" value="ECO:0007669"/>
    <property type="project" value="UniProtKB-SubCell"/>
</dbReference>
<dbReference type="PROSITE" id="PS51253">
    <property type="entry name" value="HTH_CENPB"/>
    <property type="match status" value="1"/>
</dbReference>
<keyword evidence="2 4" id="KW-0238">DNA-binding</keyword>
<dbReference type="InterPro" id="IPR009057">
    <property type="entry name" value="Homeodomain-like_sf"/>
</dbReference>
<name>A0AAW1N226_POPJA</name>
<dbReference type="AlphaFoldDB" id="A0AAW1N226"/>
<dbReference type="PANTHER" id="PTHR19303">
    <property type="entry name" value="TRANSPOSON"/>
    <property type="match status" value="1"/>
</dbReference>
<keyword evidence="8" id="KW-1185">Reference proteome</keyword>
<protein>
    <submittedName>
        <fullName evidence="7">Tc5 transposase DNA-binding domain</fullName>
    </submittedName>
</protein>
<dbReference type="InterPro" id="IPR007889">
    <property type="entry name" value="HTH_Psq"/>
</dbReference>
<proteinExistence type="predicted"/>
<evidence type="ECO:0000256" key="1">
    <source>
        <dbReference type="ARBA" id="ARBA00004123"/>
    </source>
</evidence>
<comment type="caution">
    <text evidence="7">The sequence shown here is derived from an EMBL/GenBank/DDBJ whole genome shotgun (WGS) entry which is preliminary data.</text>
</comment>
<evidence type="ECO:0000256" key="4">
    <source>
        <dbReference type="PROSITE-ProRule" id="PRU00320"/>
    </source>
</evidence>
<dbReference type="InterPro" id="IPR050863">
    <property type="entry name" value="CenT-Element_Derived"/>
</dbReference>
<dbReference type="PANTHER" id="PTHR19303:SF73">
    <property type="entry name" value="PROTEIN PDC2"/>
    <property type="match status" value="1"/>
</dbReference>
<evidence type="ECO:0000259" key="6">
    <source>
        <dbReference type="PROSITE" id="PS51253"/>
    </source>
</evidence>
<accession>A0AAW1N226</accession>
<dbReference type="Pfam" id="PF03221">
    <property type="entry name" value="HTH_Tnp_Tc5"/>
    <property type="match status" value="1"/>
</dbReference>
<sequence>MSKRKCLNIHDKLKVLESIDKGCKKKDVAKKFGIPPSSLSTIIKNRDLILKSSDNAGRETKRVKIRETKRVKMCVFEDVDQTVLKWVHVVRDKNIPLSGSLIKQQALKFPESLGHLNFQVSNGWLDKKRHGIVEKVISGESADVNEADCNDWRNKTLKKLLVEKVRMLMKQTAMI</sequence>
<comment type="subcellular location">
    <subcellularLocation>
        <location evidence="1 4">Nucleus</location>
    </subcellularLocation>
</comment>
<evidence type="ECO:0000256" key="3">
    <source>
        <dbReference type="ARBA" id="ARBA00023242"/>
    </source>
</evidence>
<dbReference type="SMART" id="SM00674">
    <property type="entry name" value="CENPB"/>
    <property type="match status" value="1"/>
</dbReference>
<feature type="domain" description="HTH psq-type" evidence="5">
    <location>
        <begin position="1"/>
        <end position="49"/>
    </location>
</feature>
<reference evidence="7 8" key="1">
    <citation type="journal article" date="2024" name="BMC Genomics">
        <title>De novo assembly and annotation of Popillia japonica's genome with initial clues to its potential as an invasive pest.</title>
        <authorList>
            <person name="Cucini C."/>
            <person name="Boschi S."/>
            <person name="Funari R."/>
            <person name="Cardaioli E."/>
            <person name="Iannotti N."/>
            <person name="Marturano G."/>
            <person name="Paoli F."/>
            <person name="Bruttini M."/>
            <person name="Carapelli A."/>
            <person name="Frati F."/>
            <person name="Nardi F."/>
        </authorList>
    </citation>
    <scope>NUCLEOTIDE SEQUENCE [LARGE SCALE GENOMIC DNA]</scope>
    <source>
        <strain evidence="7">DMR45628</strain>
    </source>
</reference>
<dbReference type="GO" id="GO:0003677">
    <property type="term" value="F:DNA binding"/>
    <property type="evidence" value="ECO:0007669"/>
    <property type="project" value="UniProtKB-UniRule"/>
</dbReference>
<evidence type="ECO:0000313" key="7">
    <source>
        <dbReference type="EMBL" id="KAK9752649.1"/>
    </source>
</evidence>
<gene>
    <name evidence="7" type="ORF">QE152_g3972</name>
</gene>
<dbReference type="Proteomes" id="UP001458880">
    <property type="component" value="Unassembled WGS sequence"/>
</dbReference>
<feature type="domain" description="HTH CENPB-type" evidence="6">
    <location>
        <begin position="67"/>
        <end position="138"/>
    </location>
</feature>
<keyword evidence="3 4" id="KW-0539">Nucleus</keyword>
<dbReference type="Gene3D" id="1.10.10.60">
    <property type="entry name" value="Homeodomain-like"/>
    <property type="match status" value="2"/>
</dbReference>
<dbReference type="EMBL" id="JASPKY010000018">
    <property type="protein sequence ID" value="KAK9752649.1"/>
    <property type="molecule type" value="Genomic_DNA"/>
</dbReference>
<evidence type="ECO:0000256" key="2">
    <source>
        <dbReference type="ARBA" id="ARBA00023125"/>
    </source>
</evidence>
<organism evidence="7 8">
    <name type="scientific">Popillia japonica</name>
    <name type="common">Japanese beetle</name>
    <dbReference type="NCBI Taxonomy" id="7064"/>
    <lineage>
        <taxon>Eukaryota</taxon>
        <taxon>Metazoa</taxon>
        <taxon>Ecdysozoa</taxon>
        <taxon>Arthropoda</taxon>
        <taxon>Hexapoda</taxon>
        <taxon>Insecta</taxon>
        <taxon>Pterygota</taxon>
        <taxon>Neoptera</taxon>
        <taxon>Endopterygota</taxon>
        <taxon>Coleoptera</taxon>
        <taxon>Polyphaga</taxon>
        <taxon>Scarabaeiformia</taxon>
        <taxon>Scarabaeidae</taxon>
        <taxon>Rutelinae</taxon>
        <taxon>Popillia</taxon>
    </lineage>
</organism>
<dbReference type="SUPFAM" id="SSF46689">
    <property type="entry name" value="Homeodomain-like"/>
    <property type="match status" value="2"/>
</dbReference>